<comment type="caution">
    <text evidence="1">The sequence shown here is derived from an EMBL/GenBank/DDBJ whole genome shotgun (WGS) entry which is preliminary data.</text>
</comment>
<gene>
    <name evidence="1" type="ORF">HU200_063979</name>
</gene>
<evidence type="ECO:0000313" key="1">
    <source>
        <dbReference type="EMBL" id="KAF8650310.1"/>
    </source>
</evidence>
<sequence>MSGIFAPSAIELAIAVAAGWANVGNAVAHVSLPLAYNELVVLRLSIPVIVANTSASAVEPRPASVSGSEGFELIMENVAADFFWKRFHLGMEEAVPDKTKIYEAEEYTGDNGNQPNESCRYEAYISTRKFRKKMVLAFNTCTDSAP</sequence>
<keyword evidence="2" id="KW-1185">Reference proteome</keyword>
<protein>
    <submittedName>
        <fullName evidence="1">Uncharacterized protein</fullName>
    </submittedName>
</protein>
<organism evidence="1 2">
    <name type="scientific">Digitaria exilis</name>
    <dbReference type="NCBI Taxonomy" id="1010633"/>
    <lineage>
        <taxon>Eukaryota</taxon>
        <taxon>Viridiplantae</taxon>
        <taxon>Streptophyta</taxon>
        <taxon>Embryophyta</taxon>
        <taxon>Tracheophyta</taxon>
        <taxon>Spermatophyta</taxon>
        <taxon>Magnoliopsida</taxon>
        <taxon>Liliopsida</taxon>
        <taxon>Poales</taxon>
        <taxon>Poaceae</taxon>
        <taxon>PACMAD clade</taxon>
        <taxon>Panicoideae</taxon>
        <taxon>Panicodae</taxon>
        <taxon>Paniceae</taxon>
        <taxon>Anthephorinae</taxon>
        <taxon>Digitaria</taxon>
    </lineage>
</organism>
<dbReference type="AlphaFoldDB" id="A0A835DWU1"/>
<dbReference type="Proteomes" id="UP000636709">
    <property type="component" value="Unassembled WGS sequence"/>
</dbReference>
<dbReference type="EMBL" id="JACEFO010002733">
    <property type="protein sequence ID" value="KAF8650310.1"/>
    <property type="molecule type" value="Genomic_DNA"/>
</dbReference>
<accession>A0A835DWU1</accession>
<proteinExistence type="predicted"/>
<name>A0A835DWU1_9POAL</name>
<evidence type="ECO:0000313" key="2">
    <source>
        <dbReference type="Proteomes" id="UP000636709"/>
    </source>
</evidence>
<reference evidence="1" key="1">
    <citation type="submission" date="2020-07" db="EMBL/GenBank/DDBJ databases">
        <title>Genome sequence and genetic diversity analysis of an under-domesticated orphan crop, white fonio (Digitaria exilis).</title>
        <authorList>
            <person name="Bennetzen J.L."/>
            <person name="Chen S."/>
            <person name="Ma X."/>
            <person name="Wang X."/>
            <person name="Yssel A.E.J."/>
            <person name="Chaluvadi S.R."/>
            <person name="Johnson M."/>
            <person name="Gangashetty P."/>
            <person name="Hamidou F."/>
            <person name="Sanogo M.D."/>
            <person name="Zwaenepoel A."/>
            <person name="Wallace J."/>
            <person name="Van De Peer Y."/>
            <person name="Van Deynze A."/>
        </authorList>
    </citation>
    <scope>NUCLEOTIDE SEQUENCE</scope>
    <source>
        <tissue evidence="1">Leaves</tissue>
    </source>
</reference>